<keyword evidence="3" id="KW-0805">Transcription regulation</keyword>
<keyword evidence="9" id="KW-1185">Reference proteome</keyword>
<dbReference type="InterPro" id="IPR003593">
    <property type="entry name" value="AAA+_ATPase"/>
</dbReference>
<dbReference type="Proteomes" id="UP000316921">
    <property type="component" value="Chromosome"/>
</dbReference>
<evidence type="ECO:0000256" key="5">
    <source>
        <dbReference type="PROSITE-ProRule" id="PRU00169"/>
    </source>
</evidence>
<evidence type="ECO:0000313" key="9">
    <source>
        <dbReference type="Proteomes" id="UP000316921"/>
    </source>
</evidence>
<dbReference type="SMART" id="SM00448">
    <property type="entry name" value="REC"/>
    <property type="match status" value="1"/>
</dbReference>
<reference evidence="8 9" key="1">
    <citation type="submission" date="2019-02" db="EMBL/GenBank/DDBJ databases">
        <title>Deep-cultivation of Planctomycetes and their phenomic and genomic characterization uncovers novel biology.</title>
        <authorList>
            <person name="Wiegand S."/>
            <person name="Jogler M."/>
            <person name="Boedeker C."/>
            <person name="Pinto D."/>
            <person name="Vollmers J."/>
            <person name="Rivas-Marin E."/>
            <person name="Kohn T."/>
            <person name="Peeters S.H."/>
            <person name="Heuer A."/>
            <person name="Rast P."/>
            <person name="Oberbeckmann S."/>
            <person name="Bunk B."/>
            <person name="Jeske O."/>
            <person name="Meyerdierks A."/>
            <person name="Storesund J.E."/>
            <person name="Kallscheuer N."/>
            <person name="Luecker S."/>
            <person name="Lage O.M."/>
            <person name="Pohl T."/>
            <person name="Merkel B.J."/>
            <person name="Hornburger P."/>
            <person name="Mueller R.-W."/>
            <person name="Bruemmer F."/>
            <person name="Labrenz M."/>
            <person name="Spormann A.M."/>
            <person name="Op den Camp H."/>
            <person name="Overmann J."/>
            <person name="Amann R."/>
            <person name="Jetten M.S.M."/>
            <person name="Mascher T."/>
            <person name="Medema M.H."/>
            <person name="Devos D.P."/>
            <person name="Kaster A.-K."/>
            <person name="Ovreas L."/>
            <person name="Rohde M."/>
            <person name="Galperin M.Y."/>
            <person name="Jogler C."/>
        </authorList>
    </citation>
    <scope>NUCLEOTIDE SEQUENCE [LARGE SCALE GENOMIC DNA]</scope>
    <source>
        <strain evidence="8 9">Pla133</strain>
    </source>
</reference>
<dbReference type="SUPFAM" id="SSF52172">
    <property type="entry name" value="CheY-like"/>
    <property type="match status" value="1"/>
</dbReference>
<evidence type="ECO:0000313" key="8">
    <source>
        <dbReference type="EMBL" id="QDU69377.1"/>
    </source>
</evidence>
<keyword evidence="2" id="KW-0067">ATP-binding</keyword>
<dbReference type="InterPro" id="IPR002078">
    <property type="entry name" value="Sigma_54_int"/>
</dbReference>
<proteinExistence type="predicted"/>
<dbReference type="Gene3D" id="1.10.10.60">
    <property type="entry name" value="Homeodomain-like"/>
    <property type="match status" value="1"/>
</dbReference>
<dbReference type="AlphaFoldDB" id="A0A518BQW6"/>
<dbReference type="InterPro" id="IPR025944">
    <property type="entry name" value="Sigma_54_int_dom_CS"/>
</dbReference>
<accession>A0A518BQW6</accession>
<keyword evidence="5" id="KW-0597">Phosphoprotein</keyword>
<dbReference type="InterPro" id="IPR027417">
    <property type="entry name" value="P-loop_NTPase"/>
</dbReference>
<dbReference type="GO" id="GO:0000160">
    <property type="term" value="P:phosphorelay signal transduction system"/>
    <property type="evidence" value="ECO:0007669"/>
    <property type="project" value="InterPro"/>
</dbReference>
<dbReference type="InterPro" id="IPR025662">
    <property type="entry name" value="Sigma_54_int_dom_ATP-bd_1"/>
</dbReference>
<dbReference type="GO" id="GO:0005524">
    <property type="term" value="F:ATP binding"/>
    <property type="evidence" value="ECO:0007669"/>
    <property type="project" value="UniProtKB-KW"/>
</dbReference>
<protein>
    <submittedName>
        <fullName evidence="8">Transcriptional regulatory protein ZraR</fullName>
    </submittedName>
</protein>
<name>A0A518BQW6_9BACT</name>
<dbReference type="SUPFAM" id="SSF46689">
    <property type="entry name" value="Homeodomain-like"/>
    <property type="match status" value="1"/>
</dbReference>
<dbReference type="InterPro" id="IPR002197">
    <property type="entry name" value="HTH_Fis"/>
</dbReference>
<dbReference type="CDD" id="cd00009">
    <property type="entry name" value="AAA"/>
    <property type="match status" value="1"/>
</dbReference>
<dbReference type="Gene3D" id="1.10.8.60">
    <property type="match status" value="1"/>
</dbReference>
<keyword evidence="4" id="KW-0804">Transcription</keyword>
<dbReference type="Pfam" id="PF02954">
    <property type="entry name" value="HTH_8"/>
    <property type="match status" value="1"/>
</dbReference>
<evidence type="ECO:0000259" key="6">
    <source>
        <dbReference type="PROSITE" id="PS50045"/>
    </source>
</evidence>
<evidence type="ECO:0000259" key="7">
    <source>
        <dbReference type="PROSITE" id="PS50110"/>
    </source>
</evidence>
<dbReference type="InterPro" id="IPR011006">
    <property type="entry name" value="CheY-like_superfamily"/>
</dbReference>
<feature type="domain" description="Sigma-54 factor interaction" evidence="6">
    <location>
        <begin position="141"/>
        <end position="369"/>
    </location>
</feature>
<dbReference type="Gene3D" id="3.40.50.300">
    <property type="entry name" value="P-loop containing nucleotide triphosphate hydrolases"/>
    <property type="match status" value="1"/>
</dbReference>
<dbReference type="PRINTS" id="PR01590">
    <property type="entry name" value="HTHFIS"/>
</dbReference>
<sequence length="460" mass="50344">MYDCLLLDDDRRTREVLARLVDGDDFKARLAPDIATARRLAGERFPDCAILDLDLPDGNGLDFFKELREQGEVEVLILTGQGTIDTAVTALKSGAIDFLTKPVEPIRLESAMLAIRRTLSLKAEVNNLRAVLRQEGRFAGMVGTSSSMQGVFSMIEKAAPSESSVLILGETGTGKELVARALHRFSRRADKPFVAFNCGAIQSSLLESELFGHEAGSFTGAGKRRLGYFEQAKGGTVFLDEIFEMPLEQQVNLLRVLENRQITRVGGESPIDVDVRVVAASNKSATAALEDRSVREDLLYRLMVFPIHVPPLRERREDVRCLAQFFLDSLVRLAGIPKRFSADALAKLEGHDWPGNVRELRNIVERACILSDDVIDAGCIVFDDHALFRSRGVSQASIRPSIGGAVTVEPGMSIAEAERLLILTTLDCLSGNKPKAAELLGISLKTLYNRLNVYSASAGA</sequence>
<dbReference type="Gene3D" id="3.40.50.2300">
    <property type="match status" value="1"/>
</dbReference>
<evidence type="ECO:0000256" key="1">
    <source>
        <dbReference type="ARBA" id="ARBA00022741"/>
    </source>
</evidence>
<organism evidence="8 9">
    <name type="scientific">Engelhardtia mirabilis</name>
    <dbReference type="NCBI Taxonomy" id="2528011"/>
    <lineage>
        <taxon>Bacteria</taxon>
        <taxon>Pseudomonadati</taxon>
        <taxon>Planctomycetota</taxon>
        <taxon>Planctomycetia</taxon>
        <taxon>Planctomycetia incertae sedis</taxon>
        <taxon>Engelhardtia</taxon>
    </lineage>
</organism>
<feature type="modified residue" description="4-aspartylphosphate" evidence="5">
    <location>
        <position position="52"/>
    </location>
</feature>
<evidence type="ECO:0000256" key="4">
    <source>
        <dbReference type="ARBA" id="ARBA00023163"/>
    </source>
</evidence>
<dbReference type="EMBL" id="CP036287">
    <property type="protein sequence ID" value="QDU69377.1"/>
    <property type="molecule type" value="Genomic_DNA"/>
</dbReference>
<keyword evidence="1" id="KW-0547">Nucleotide-binding</keyword>
<dbReference type="SMART" id="SM00382">
    <property type="entry name" value="AAA"/>
    <property type="match status" value="1"/>
</dbReference>
<dbReference type="Pfam" id="PF00072">
    <property type="entry name" value="Response_reg"/>
    <property type="match status" value="1"/>
</dbReference>
<dbReference type="InterPro" id="IPR001789">
    <property type="entry name" value="Sig_transdc_resp-reg_receiver"/>
</dbReference>
<feature type="domain" description="Response regulatory" evidence="7">
    <location>
        <begin position="3"/>
        <end position="116"/>
    </location>
</feature>
<dbReference type="InterPro" id="IPR009057">
    <property type="entry name" value="Homeodomain-like_sf"/>
</dbReference>
<dbReference type="Pfam" id="PF00158">
    <property type="entry name" value="Sigma54_activat"/>
    <property type="match status" value="1"/>
</dbReference>
<dbReference type="RefSeq" id="WP_145069216.1">
    <property type="nucleotide sequence ID" value="NZ_CP036287.1"/>
</dbReference>
<dbReference type="Pfam" id="PF25601">
    <property type="entry name" value="AAA_lid_14"/>
    <property type="match status" value="1"/>
</dbReference>
<gene>
    <name evidence="8" type="primary">zraR_10</name>
    <name evidence="8" type="ORF">Pla133_44960</name>
</gene>
<dbReference type="PROSITE" id="PS50110">
    <property type="entry name" value="RESPONSE_REGULATORY"/>
    <property type="match status" value="1"/>
</dbReference>
<dbReference type="PANTHER" id="PTHR32071">
    <property type="entry name" value="TRANSCRIPTIONAL REGULATORY PROTEIN"/>
    <property type="match status" value="1"/>
</dbReference>
<dbReference type="PROSITE" id="PS00675">
    <property type="entry name" value="SIGMA54_INTERACT_1"/>
    <property type="match status" value="1"/>
</dbReference>
<dbReference type="KEGG" id="pbap:Pla133_44960"/>
<evidence type="ECO:0000256" key="3">
    <source>
        <dbReference type="ARBA" id="ARBA00023015"/>
    </source>
</evidence>
<evidence type="ECO:0000256" key="2">
    <source>
        <dbReference type="ARBA" id="ARBA00022840"/>
    </source>
</evidence>
<dbReference type="GO" id="GO:0006355">
    <property type="term" value="P:regulation of DNA-templated transcription"/>
    <property type="evidence" value="ECO:0007669"/>
    <property type="project" value="InterPro"/>
</dbReference>
<dbReference type="SUPFAM" id="SSF52540">
    <property type="entry name" value="P-loop containing nucleoside triphosphate hydrolases"/>
    <property type="match status" value="1"/>
</dbReference>
<dbReference type="InterPro" id="IPR058031">
    <property type="entry name" value="AAA_lid_NorR"/>
</dbReference>
<dbReference type="GO" id="GO:0043565">
    <property type="term" value="F:sequence-specific DNA binding"/>
    <property type="evidence" value="ECO:0007669"/>
    <property type="project" value="InterPro"/>
</dbReference>
<dbReference type="PROSITE" id="PS50045">
    <property type="entry name" value="SIGMA54_INTERACT_4"/>
    <property type="match status" value="1"/>
</dbReference>
<dbReference type="PROSITE" id="PS00688">
    <property type="entry name" value="SIGMA54_INTERACT_3"/>
    <property type="match status" value="1"/>
</dbReference>
<dbReference type="FunFam" id="3.40.50.300:FF:000006">
    <property type="entry name" value="DNA-binding transcriptional regulator NtrC"/>
    <property type="match status" value="1"/>
</dbReference>